<name>A0AAW0PSQ0_9GOBI</name>
<sequence length="228" mass="25556">MHAQRASTHISSSTFPKLPHAAPGARRGLVQAREDRASTHIPRRAMHSPEECLRSELDWRLNEMLVYLCTPEEPYRAKKRRLGGCDAMTGSRSYPHVPFERGPTHGHSGRARSSSSQLRSSDLSRTPTKPGWTSGFPLSPWLRKTRGGYALQFATTPTSVRRGVSDQNARCGETRALLEEVSSLLLRGAVVEYRQRERGTVSTPRTSWSPKRAEASDPFWTWRSSTDA</sequence>
<accession>A0AAW0PSQ0</accession>
<organism evidence="2 3">
    <name type="scientific">Mugilogobius chulae</name>
    <name type="common">yellowstripe goby</name>
    <dbReference type="NCBI Taxonomy" id="88201"/>
    <lineage>
        <taxon>Eukaryota</taxon>
        <taxon>Metazoa</taxon>
        <taxon>Chordata</taxon>
        <taxon>Craniata</taxon>
        <taxon>Vertebrata</taxon>
        <taxon>Euteleostomi</taxon>
        <taxon>Actinopterygii</taxon>
        <taxon>Neopterygii</taxon>
        <taxon>Teleostei</taxon>
        <taxon>Neoteleostei</taxon>
        <taxon>Acanthomorphata</taxon>
        <taxon>Gobiaria</taxon>
        <taxon>Gobiiformes</taxon>
        <taxon>Gobioidei</taxon>
        <taxon>Gobiidae</taxon>
        <taxon>Gobionellinae</taxon>
        <taxon>Mugilogobius</taxon>
    </lineage>
</organism>
<reference evidence="3" key="1">
    <citation type="submission" date="2024-04" db="EMBL/GenBank/DDBJ databases">
        <title>Salinicola lusitanus LLJ914,a marine bacterium isolated from the Okinawa Trough.</title>
        <authorList>
            <person name="Li J."/>
        </authorList>
    </citation>
    <scope>NUCLEOTIDE SEQUENCE [LARGE SCALE GENOMIC DNA]</scope>
</reference>
<dbReference type="EMBL" id="JBBPFD010000004">
    <property type="protein sequence ID" value="KAK7929079.1"/>
    <property type="molecule type" value="Genomic_DNA"/>
</dbReference>
<dbReference type="Proteomes" id="UP001460270">
    <property type="component" value="Unassembled WGS sequence"/>
</dbReference>
<keyword evidence="3" id="KW-1185">Reference proteome</keyword>
<protein>
    <submittedName>
        <fullName evidence="2">Uncharacterized protein</fullName>
    </submittedName>
</protein>
<feature type="compositionally biased region" description="Polar residues" evidence="1">
    <location>
        <begin position="1"/>
        <end position="15"/>
    </location>
</feature>
<gene>
    <name evidence="2" type="ORF">WMY93_005474</name>
</gene>
<evidence type="ECO:0000313" key="3">
    <source>
        <dbReference type="Proteomes" id="UP001460270"/>
    </source>
</evidence>
<evidence type="ECO:0000256" key="1">
    <source>
        <dbReference type="SAM" id="MobiDB-lite"/>
    </source>
</evidence>
<feature type="compositionally biased region" description="Low complexity" evidence="1">
    <location>
        <begin position="111"/>
        <end position="125"/>
    </location>
</feature>
<feature type="region of interest" description="Disordered" evidence="1">
    <location>
        <begin position="1"/>
        <end position="31"/>
    </location>
</feature>
<comment type="caution">
    <text evidence="2">The sequence shown here is derived from an EMBL/GenBank/DDBJ whole genome shotgun (WGS) entry which is preliminary data.</text>
</comment>
<feature type="region of interest" description="Disordered" evidence="1">
    <location>
        <begin position="87"/>
        <end position="137"/>
    </location>
</feature>
<proteinExistence type="predicted"/>
<evidence type="ECO:0000313" key="2">
    <source>
        <dbReference type="EMBL" id="KAK7929079.1"/>
    </source>
</evidence>
<dbReference type="AlphaFoldDB" id="A0AAW0PSQ0"/>